<dbReference type="InterPro" id="IPR013780">
    <property type="entry name" value="Glyco_hydro_b"/>
</dbReference>
<name>A0AAD9Q9H1_ACRCE</name>
<feature type="domain" description="Glycoside hydrolase family 29 N-terminal" evidence="9">
    <location>
        <begin position="524"/>
        <end position="840"/>
    </location>
</feature>
<dbReference type="InterPro" id="IPR000933">
    <property type="entry name" value="Glyco_hydro_29"/>
</dbReference>
<feature type="compositionally biased region" description="Basic residues" evidence="7">
    <location>
        <begin position="472"/>
        <end position="496"/>
    </location>
</feature>
<evidence type="ECO:0000259" key="10">
    <source>
        <dbReference type="Pfam" id="PF16757"/>
    </source>
</evidence>
<evidence type="ECO:0000256" key="6">
    <source>
        <dbReference type="ARBA" id="ARBA00023295"/>
    </source>
</evidence>
<evidence type="ECO:0000256" key="7">
    <source>
        <dbReference type="SAM" id="MobiDB-lite"/>
    </source>
</evidence>
<evidence type="ECO:0000259" key="9">
    <source>
        <dbReference type="Pfam" id="PF01120"/>
    </source>
</evidence>
<feature type="domain" description="Alpha-L-fucosidase C-terminal" evidence="10">
    <location>
        <begin position="851"/>
        <end position="940"/>
    </location>
</feature>
<evidence type="ECO:0000256" key="1">
    <source>
        <dbReference type="ARBA" id="ARBA00004071"/>
    </source>
</evidence>
<evidence type="ECO:0000256" key="8">
    <source>
        <dbReference type="SAM" id="SignalP"/>
    </source>
</evidence>
<feature type="compositionally biased region" description="Basic and acidic residues" evidence="7">
    <location>
        <begin position="173"/>
        <end position="194"/>
    </location>
</feature>
<feature type="compositionally biased region" description="Basic residues" evidence="7">
    <location>
        <begin position="279"/>
        <end position="291"/>
    </location>
</feature>
<feature type="compositionally biased region" description="Basic and acidic residues" evidence="7">
    <location>
        <begin position="343"/>
        <end position="353"/>
    </location>
</feature>
<feature type="compositionally biased region" description="Basic residues" evidence="7">
    <location>
        <begin position="432"/>
        <end position="444"/>
    </location>
</feature>
<keyword evidence="6" id="KW-0326">Glycosidase</keyword>
<dbReference type="PRINTS" id="PR00741">
    <property type="entry name" value="GLHYDRLASE29"/>
</dbReference>
<dbReference type="Proteomes" id="UP001249851">
    <property type="component" value="Unassembled WGS sequence"/>
</dbReference>
<feature type="region of interest" description="Disordered" evidence="7">
    <location>
        <begin position="106"/>
        <end position="251"/>
    </location>
</feature>
<comment type="caution">
    <text evidence="11">The sequence shown here is derived from an EMBL/GenBank/DDBJ whole genome shotgun (WGS) entry which is preliminary data.</text>
</comment>
<feature type="compositionally biased region" description="Basic residues" evidence="7">
    <location>
        <begin position="397"/>
        <end position="411"/>
    </location>
</feature>
<dbReference type="InterPro" id="IPR031919">
    <property type="entry name" value="Fucosidase_C"/>
</dbReference>
<accession>A0AAD9Q9H1</accession>
<evidence type="ECO:0000256" key="5">
    <source>
        <dbReference type="ARBA" id="ARBA00022801"/>
    </source>
</evidence>
<proteinExistence type="inferred from homology"/>
<reference evidence="11" key="1">
    <citation type="journal article" date="2023" name="G3 (Bethesda)">
        <title>Whole genome assembly and annotation of the endangered Caribbean coral Acropora cervicornis.</title>
        <authorList>
            <person name="Selwyn J.D."/>
            <person name="Vollmer S.V."/>
        </authorList>
    </citation>
    <scope>NUCLEOTIDE SEQUENCE</scope>
    <source>
        <strain evidence="11">K2</strain>
    </source>
</reference>
<gene>
    <name evidence="11" type="ORF">P5673_020628</name>
</gene>
<dbReference type="AlphaFoldDB" id="A0AAD9Q9H1"/>
<keyword evidence="12" id="KW-1185">Reference proteome</keyword>
<dbReference type="InterPro" id="IPR057739">
    <property type="entry name" value="Glyco_hydro_29_N"/>
</dbReference>
<comment type="similarity">
    <text evidence="2">Belongs to the glycosyl hydrolase 29 family.</text>
</comment>
<feature type="compositionally biased region" description="Basic residues" evidence="7">
    <location>
        <begin position="162"/>
        <end position="172"/>
    </location>
</feature>
<feature type="compositionally biased region" description="Basic residues" evidence="7">
    <location>
        <begin position="354"/>
        <end position="366"/>
    </location>
</feature>
<dbReference type="Pfam" id="PF16757">
    <property type="entry name" value="Fucosidase_C"/>
    <property type="match status" value="1"/>
</dbReference>
<evidence type="ECO:0000256" key="4">
    <source>
        <dbReference type="ARBA" id="ARBA00022729"/>
    </source>
</evidence>
<evidence type="ECO:0000313" key="12">
    <source>
        <dbReference type="Proteomes" id="UP001249851"/>
    </source>
</evidence>
<feature type="compositionally biased region" description="Basic and acidic residues" evidence="7">
    <location>
        <begin position="497"/>
        <end position="511"/>
    </location>
</feature>
<keyword evidence="4 8" id="KW-0732">Signal</keyword>
<dbReference type="SUPFAM" id="SSF51445">
    <property type="entry name" value="(Trans)glycosidases"/>
    <property type="match status" value="1"/>
</dbReference>
<evidence type="ECO:0000313" key="11">
    <source>
        <dbReference type="EMBL" id="KAK2557152.1"/>
    </source>
</evidence>
<feature type="compositionally biased region" description="Basic and acidic residues" evidence="7">
    <location>
        <begin position="269"/>
        <end position="278"/>
    </location>
</feature>
<dbReference type="GO" id="GO:0006004">
    <property type="term" value="P:fucose metabolic process"/>
    <property type="evidence" value="ECO:0007669"/>
    <property type="project" value="InterPro"/>
</dbReference>
<feature type="compositionally biased region" description="Basic and acidic residues" evidence="7">
    <location>
        <begin position="241"/>
        <end position="251"/>
    </location>
</feature>
<comment type="function">
    <text evidence="1">Alpha-L-fucosidase is responsible for hydrolyzing the alpha-1,6-linked fucose joined to the reducing-end N-acetylglucosamine of the carbohydrate moieties of glycoproteins.</text>
</comment>
<dbReference type="EMBL" id="JARQWQ010000051">
    <property type="protein sequence ID" value="KAK2557152.1"/>
    <property type="molecule type" value="Genomic_DNA"/>
</dbReference>
<dbReference type="GO" id="GO:0005764">
    <property type="term" value="C:lysosome"/>
    <property type="evidence" value="ECO:0007669"/>
    <property type="project" value="TreeGrafter"/>
</dbReference>
<sequence>MTKGLSFLIHVLLGTQILGVLLEGKAAKSSAHKRKTEYNYNDGNRIKRKSNTHGNIKEEHENGQVSKAYHKKDQKSFDLENVLFDPKELKKYVLGYLQSHGLARDSAMAEGTVSQDREKKPSRRYNKHGGKVLKDELKYNRHRKNEHKNHFEEHYSVSERKSKIKNGKHSSRTKNDQAGVKDKATHIRRGDVGHTHSKQSSKGMDLELKKQLGHSSSKRNFAVEKGRRHHKSPYRSGNAFRVKEESASEGRRFKSHISYHLLHNPRRGFKTEGSERSSKTAKVHTTSRHAIGHGNHERGFSKRKLSRHIFRNKDTASRSNLNKHKSTKRDFVEIRPPQAFHLEGFKVEKVNDNRKRKPTKGNKHHLAKQDKPRSSERGDESKTVRVEKSHDDAKEKSFHRRKTHTKLRKYSHHEEEAPKKKHIEKFSSLNNNRHHRKDNQRKASRRSEGKKNISVVRKSSGTRHRDVENGLKTKRQSKARRKSSKKALSSKRPRRKENHEKKNSVLHRHETSSGQRRRMSLQRKKHKFKLSDSWMSLEKRKIPSWFDDAKFGIFVHWGVFSVPSFDNEWFWYNWKGIRMKKYVEFVKKNYPPGFSYSEFAPLFKAEFFNATQWAELVVSSGARYFVFTSKHHEGFTNWNSSVAWNWNSPQVKFGLYYSLYEWFNPHYLKDKANGFKTDEYVKAVMMPQLYDLVNSYKPEYLWTDGEWEAKDTYWKSKEFLSWLFNESPVKDTVVVNDRWGQGRCLKFGVCTGNDRYNPGKLRKKKWENAMTIDRQSWGFRREANLNDYLTIQELIHQLVTTVSCGGNLLMNVGPSSDGTISPIFQERLTQMGDWLKVNGDAIYKSRPWKSQKDSVSGNVWYTTKGNHVFAIALEWPRSEGLILGDVMATRHTSVKMLGRKKDIDWTHRMDHKRRKRGIVIHLPSISVSELPCKWAWVFKMSHLE</sequence>
<feature type="compositionally biased region" description="Basic residues" evidence="7">
    <location>
        <begin position="515"/>
        <end position="524"/>
    </location>
</feature>
<dbReference type="PANTHER" id="PTHR10030:SF37">
    <property type="entry name" value="ALPHA-L-FUCOSIDASE-RELATED"/>
    <property type="match status" value="1"/>
</dbReference>
<organism evidence="11 12">
    <name type="scientific">Acropora cervicornis</name>
    <name type="common">Staghorn coral</name>
    <dbReference type="NCBI Taxonomy" id="6130"/>
    <lineage>
        <taxon>Eukaryota</taxon>
        <taxon>Metazoa</taxon>
        <taxon>Cnidaria</taxon>
        <taxon>Anthozoa</taxon>
        <taxon>Hexacorallia</taxon>
        <taxon>Scleractinia</taxon>
        <taxon>Astrocoeniina</taxon>
        <taxon>Acroporidae</taxon>
        <taxon>Acropora</taxon>
    </lineage>
</organism>
<feature type="compositionally biased region" description="Basic residues" evidence="7">
    <location>
        <begin position="120"/>
        <end position="131"/>
    </location>
</feature>
<feature type="signal peptide" evidence="8">
    <location>
        <begin position="1"/>
        <end position="19"/>
    </location>
</feature>
<feature type="compositionally biased region" description="Basic and acidic residues" evidence="7">
    <location>
        <begin position="148"/>
        <end position="161"/>
    </location>
</feature>
<evidence type="ECO:0000256" key="3">
    <source>
        <dbReference type="ARBA" id="ARBA00012662"/>
    </source>
</evidence>
<dbReference type="FunFam" id="2.60.40.1180:FF:000013">
    <property type="entry name" value="Alpha-L-fucosidase"/>
    <property type="match status" value="1"/>
</dbReference>
<dbReference type="InterPro" id="IPR016286">
    <property type="entry name" value="FUC_metazoa-typ"/>
</dbReference>
<dbReference type="Gene3D" id="3.20.20.80">
    <property type="entry name" value="Glycosidases"/>
    <property type="match status" value="1"/>
</dbReference>
<reference evidence="11" key="2">
    <citation type="journal article" date="2023" name="Science">
        <title>Genomic signatures of disease resistance in endangered staghorn corals.</title>
        <authorList>
            <person name="Vollmer S.V."/>
            <person name="Selwyn J.D."/>
            <person name="Despard B.A."/>
            <person name="Roesel C.L."/>
        </authorList>
    </citation>
    <scope>NUCLEOTIDE SEQUENCE</scope>
    <source>
        <strain evidence="11">K2</strain>
    </source>
</reference>
<protein>
    <recommendedName>
        <fullName evidence="3">alpha-L-fucosidase</fullName>
        <ecNumber evidence="3">3.2.1.51</ecNumber>
    </recommendedName>
</protein>
<dbReference type="GO" id="GO:0004560">
    <property type="term" value="F:alpha-L-fucosidase activity"/>
    <property type="evidence" value="ECO:0007669"/>
    <property type="project" value="UniProtKB-EC"/>
</dbReference>
<dbReference type="Pfam" id="PF01120">
    <property type="entry name" value="Alpha_L_fucos"/>
    <property type="match status" value="1"/>
</dbReference>
<keyword evidence="5" id="KW-0378">Hydrolase</keyword>
<dbReference type="PANTHER" id="PTHR10030">
    <property type="entry name" value="ALPHA-L-FUCOSIDASE"/>
    <property type="match status" value="1"/>
</dbReference>
<dbReference type="Gene3D" id="2.60.40.1180">
    <property type="entry name" value="Golgi alpha-mannosidase II"/>
    <property type="match status" value="1"/>
</dbReference>
<dbReference type="EC" id="3.2.1.51" evidence="3"/>
<feature type="chain" id="PRO_5042155225" description="alpha-L-fucosidase" evidence="8">
    <location>
        <begin position="20"/>
        <end position="944"/>
    </location>
</feature>
<dbReference type="SMART" id="SM00812">
    <property type="entry name" value="Alpha_L_fucos"/>
    <property type="match status" value="1"/>
</dbReference>
<feature type="compositionally biased region" description="Basic and acidic residues" evidence="7">
    <location>
        <begin position="367"/>
        <end position="396"/>
    </location>
</feature>
<dbReference type="FunFam" id="3.20.20.80:FF:000293">
    <property type="entry name" value="Alpha-L-fucosidase"/>
    <property type="match status" value="1"/>
</dbReference>
<feature type="region of interest" description="Disordered" evidence="7">
    <location>
        <begin position="264"/>
        <end position="524"/>
    </location>
</feature>
<dbReference type="GO" id="GO:0016139">
    <property type="term" value="P:glycoside catabolic process"/>
    <property type="evidence" value="ECO:0007669"/>
    <property type="project" value="TreeGrafter"/>
</dbReference>
<dbReference type="InterPro" id="IPR017853">
    <property type="entry name" value="GH"/>
</dbReference>
<evidence type="ECO:0000256" key="2">
    <source>
        <dbReference type="ARBA" id="ARBA00007951"/>
    </source>
</evidence>
<feature type="compositionally biased region" description="Basic residues" evidence="7">
    <location>
        <begin position="301"/>
        <end position="310"/>
    </location>
</feature>